<keyword evidence="3" id="KW-1185">Reference proteome</keyword>
<dbReference type="GeneID" id="36622219"/>
<dbReference type="Proteomes" id="UP000241690">
    <property type="component" value="Unassembled WGS sequence"/>
</dbReference>
<dbReference type="STRING" id="983964.A0A2T4A1Y8"/>
<dbReference type="RefSeq" id="XP_024770768.1">
    <property type="nucleotide sequence ID" value="XM_024913656.1"/>
</dbReference>
<feature type="region of interest" description="Disordered" evidence="1">
    <location>
        <begin position="1"/>
        <end position="29"/>
    </location>
</feature>
<protein>
    <submittedName>
        <fullName evidence="2">Uncharacterized protein</fullName>
    </submittedName>
</protein>
<name>A0A2T4A1Y8_TRIHA</name>
<organism evidence="2 3">
    <name type="scientific">Trichoderma harzianum CBS 226.95</name>
    <dbReference type="NCBI Taxonomy" id="983964"/>
    <lineage>
        <taxon>Eukaryota</taxon>
        <taxon>Fungi</taxon>
        <taxon>Dikarya</taxon>
        <taxon>Ascomycota</taxon>
        <taxon>Pezizomycotina</taxon>
        <taxon>Sordariomycetes</taxon>
        <taxon>Hypocreomycetidae</taxon>
        <taxon>Hypocreales</taxon>
        <taxon>Hypocreaceae</taxon>
        <taxon>Trichoderma</taxon>
    </lineage>
</organism>
<evidence type="ECO:0000313" key="3">
    <source>
        <dbReference type="Proteomes" id="UP000241690"/>
    </source>
</evidence>
<reference evidence="2 3" key="1">
    <citation type="submission" date="2016-07" db="EMBL/GenBank/DDBJ databases">
        <title>Multiple horizontal gene transfer events from other fungi enriched the ability of initially mycotrophic Trichoderma (Ascomycota) to feed on dead plant biomass.</title>
        <authorList>
            <consortium name="DOE Joint Genome Institute"/>
            <person name="Aerts A."/>
            <person name="Atanasova L."/>
            <person name="Chenthamara K."/>
            <person name="Zhang J."/>
            <person name="Grujic M."/>
            <person name="Henrissat B."/>
            <person name="Kuo A."/>
            <person name="Salamov A."/>
            <person name="Lipzen A."/>
            <person name="Labutti K."/>
            <person name="Barry K."/>
            <person name="Miao Y."/>
            <person name="Rahimi M.J."/>
            <person name="Shen Q."/>
            <person name="Grigoriev I.V."/>
            <person name="Kubicek C.P."/>
            <person name="Druzhinina I.S."/>
        </authorList>
    </citation>
    <scope>NUCLEOTIDE SEQUENCE [LARGE SCALE GENOMIC DNA]</scope>
    <source>
        <strain evidence="2 3">CBS 226.95</strain>
    </source>
</reference>
<accession>A0A2T4A1Y8</accession>
<evidence type="ECO:0000256" key="1">
    <source>
        <dbReference type="SAM" id="MobiDB-lite"/>
    </source>
</evidence>
<dbReference type="AlphaFoldDB" id="A0A2T4A1Y8"/>
<sequence length="100" mass="10992">MESPTVQPKEGQESEAADPGIFSPRLPSPPVVGRSRFCGFRDFADLIDNWLSTSLLGRLFHLAGSGHVSLIQCLYFRNGRENGNLVGNESCMRKLTLLIA</sequence>
<gene>
    <name evidence="2" type="ORF">M431DRAFT_234233</name>
</gene>
<evidence type="ECO:0000313" key="2">
    <source>
        <dbReference type="EMBL" id="PTB51091.1"/>
    </source>
</evidence>
<dbReference type="EMBL" id="KZ679686">
    <property type="protein sequence ID" value="PTB51091.1"/>
    <property type="molecule type" value="Genomic_DNA"/>
</dbReference>
<proteinExistence type="predicted"/>